<evidence type="ECO:0000313" key="2">
    <source>
        <dbReference type="EMBL" id="MDX8337115.1"/>
    </source>
</evidence>
<organism evidence="2 3">
    <name type="scientific">Candidatus Cetobacterium colombiensis</name>
    <dbReference type="NCBI Taxonomy" id="3073100"/>
    <lineage>
        <taxon>Bacteria</taxon>
        <taxon>Fusobacteriati</taxon>
        <taxon>Fusobacteriota</taxon>
        <taxon>Fusobacteriia</taxon>
        <taxon>Fusobacteriales</taxon>
        <taxon>Fusobacteriaceae</taxon>
        <taxon>Cetobacterium</taxon>
    </lineage>
</organism>
<gene>
    <name evidence="2" type="ORF">RFV38_11545</name>
</gene>
<dbReference type="RefSeq" id="WP_320314469.1">
    <property type="nucleotide sequence ID" value="NZ_JAVIKH010000020.1"/>
</dbReference>
<comment type="caution">
    <text evidence="2">The sequence shown here is derived from an EMBL/GenBank/DDBJ whole genome shotgun (WGS) entry which is preliminary data.</text>
</comment>
<dbReference type="Proteomes" id="UP001279681">
    <property type="component" value="Unassembled WGS sequence"/>
</dbReference>
<sequence length="196" mass="23390">MVYVSTKSPFKFNGNLKDLDSLFKEVENLDIVAPVENISETIIYSFNVLGAFCNYLTERNLTENMARRYEILKRTLDLKYQEQVKRIEAIEKNEIVKIQELLKLHKKNIEKNTLEFKKSISSLQTKFKNKKEQIKKKEEEYRKIRINLNKYIQLLKELIDTLKDSYDIKNEKSRGDYNDLCDKLVEAQNEYSKFIQ</sequence>
<dbReference type="EMBL" id="JAVIKH010000020">
    <property type="protein sequence ID" value="MDX8337115.1"/>
    <property type="molecule type" value="Genomic_DNA"/>
</dbReference>
<keyword evidence="3" id="KW-1185">Reference proteome</keyword>
<name>A0ABU4WD81_9FUSO</name>
<protein>
    <submittedName>
        <fullName evidence="2">Uncharacterized protein</fullName>
    </submittedName>
</protein>
<keyword evidence="1" id="KW-0175">Coiled coil</keyword>
<evidence type="ECO:0000313" key="3">
    <source>
        <dbReference type="Proteomes" id="UP001279681"/>
    </source>
</evidence>
<evidence type="ECO:0000256" key="1">
    <source>
        <dbReference type="SAM" id="Coils"/>
    </source>
</evidence>
<accession>A0ABU4WD81</accession>
<feature type="coiled-coil region" evidence="1">
    <location>
        <begin position="120"/>
        <end position="190"/>
    </location>
</feature>
<reference evidence="3" key="1">
    <citation type="submission" date="2023-07" db="EMBL/GenBank/DDBJ databases">
        <authorList>
            <person name="Colorado M.A."/>
            <person name="Villamil L.M."/>
            <person name="Melo J.F."/>
            <person name="Rodriguez J.A."/>
            <person name="Ruiz R.Y."/>
        </authorList>
    </citation>
    <scope>NUCLEOTIDE SEQUENCE [LARGE SCALE GENOMIC DNA]</scope>
    <source>
        <strain evidence="3">C33</strain>
    </source>
</reference>
<proteinExistence type="predicted"/>